<dbReference type="STRING" id="265719.SAMN04488509_102579"/>
<dbReference type="AlphaFoldDB" id="A0A1G6V079"/>
<name>A0A1G6V079_9GAMM</name>
<dbReference type="PANTHER" id="PTHR12526:SF510">
    <property type="entry name" value="D-INOSITOL 3-PHOSPHATE GLYCOSYLTRANSFERASE"/>
    <property type="match status" value="1"/>
</dbReference>
<proteinExistence type="predicted"/>
<dbReference type="RefSeq" id="WP_091240742.1">
    <property type="nucleotide sequence ID" value="NZ_FNAG01000002.1"/>
</dbReference>
<gene>
    <name evidence="5" type="ORF">SAMN04488509_102579</name>
</gene>
<feature type="domain" description="Glycosyl transferase family 1" evidence="3">
    <location>
        <begin position="166"/>
        <end position="276"/>
    </location>
</feature>
<dbReference type="InterPro" id="IPR001296">
    <property type="entry name" value="Glyco_trans_1"/>
</dbReference>
<sequence>MKIALVCASDGEGGLEKHVLELAAGLVSAGHAVTLVAPQSLVLRRPGSVAGIAVNFKRPRWWPGLRGDLARALTGDWDVVHAHANKAAQLVAALRARVDSRRWVATLHNEKKDTRAFRRYDEVIVVSQRLRACVEAPKVSVVLNGIVPPAPHVVRDRGWLARQCGLSVDQPILLAIGRLVPAKGFDRLIAAAHEADVQIALVGGGPELGPLQALAGSGKGRVSFLGARADVAELLSACDGLVISSRHEGGPYTLAEALLAECPVLATPVGMVPDVLPEPLWLPEAPSGMAARMLAWSRDPAGWRAACLPAFEAARQRLTLASMIAGTEAAYRGELAPD</sequence>
<organism evidence="5 6">
    <name type="scientific">Aquimonas voraii</name>
    <dbReference type="NCBI Taxonomy" id="265719"/>
    <lineage>
        <taxon>Bacteria</taxon>
        <taxon>Pseudomonadati</taxon>
        <taxon>Pseudomonadota</taxon>
        <taxon>Gammaproteobacteria</taxon>
        <taxon>Lysobacterales</taxon>
        <taxon>Lysobacteraceae</taxon>
        <taxon>Aquimonas</taxon>
    </lineage>
</organism>
<dbReference type="SUPFAM" id="SSF53756">
    <property type="entry name" value="UDP-Glycosyltransferase/glycogen phosphorylase"/>
    <property type="match status" value="1"/>
</dbReference>
<dbReference type="Proteomes" id="UP000199603">
    <property type="component" value="Unassembled WGS sequence"/>
</dbReference>
<dbReference type="OrthoDB" id="5290958at2"/>
<evidence type="ECO:0000256" key="1">
    <source>
        <dbReference type="ARBA" id="ARBA00022676"/>
    </source>
</evidence>
<dbReference type="PANTHER" id="PTHR12526">
    <property type="entry name" value="GLYCOSYLTRANSFERASE"/>
    <property type="match status" value="1"/>
</dbReference>
<evidence type="ECO:0000259" key="4">
    <source>
        <dbReference type="Pfam" id="PF13439"/>
    </source>
</evidence>
<evidence type="ECO:0000259" key="3">
    <source>
        <dbReference type="Pfam" id="PF00534"/>
    </source>
</evidence>
<evidence type="ECO:0000313" key="5">
    <source>
        <dbReference type="EMBL" id="SDD46942.1"/>
    </source>
</evidence>
<dbReference type="Pfam" id="PF00534">
    <property type="entry name" value="Glycos_transf_1"/>
    <property type="match status" value="1"/>
</dbReference>
<keyword evidence="2 5" id="KW-0808">Transferase</keyword>
<dbReference type="GO" id="GO:0016757">
    <property type="term" value="F:glycosyltransferase activity"/>
    <property type="evidence" value="ECO:0007669"/>
    <property type="project" value="UniProtKB-KW"/>
</dbReference>
<evidence type="ECO:0000313" key="6">
    <source>
        <dbReference type="Proteomes" id="UP000199603"/>
    </source>
</evidence>
<accession>A0A1G6V079</accession>
<dbReference type="CDD" id="cd03801">
    <property type="entry name" value="GT4_PimA-like"/>
    <property type="match status" value="1"/>
</dbReference>
<dbReference type="Gene3D" id="3.40.50.2000">
    <property type="entry name" value="Glycogen Phosphorylase B"/>
    <property type="match status" value="2"/>
</dbReference>
<dbReference type="EMBL" id="FNAG01000002">
    <property type="protein sequence ID" value="SDD46942.1"/>
    <property type="molecule type" value="Genomic_DNA"/>
</dbReference>
<keyword evidence="1" id="KW-0328">Glycosyltransferase</keyword>
<dbReference type="GO" id="GO:1901135">
    <property type="term" value="P:carbohydrate derivative metabolic process"/>
    <property type="evidence" value="ECO:0007669"/>
    <property type="project" value="UniProtKB-ARBA"/>
</dbReference>
<evidence type="ECO:0000256" key="2">
    <source>
        <dbReference type="ARBA" id="ARBA00022679"/>
    </source>
</evidence>
<keyword evidence="6" id="KW-1185">Reference proteome</keyword>
<dbReference type="Pfam" id="PF13439">
    <property type="entry name" value="Glyco_transf_4"/>
    <property type="match status" value="1"/>
</dbReference>
<protein>
    <submittedName>
        <fullName evidence="5">Glycosyltransferase involved in cell wall bisynthesis</fullName>
    </submittedName>
</protein>
<reference evidence="5 6" key="1">
    <citation type="submission" date="2016-10" db="EMBL/GenBank/DDBJ databases">
        <authorList>
            <person name="de Groot N.N."/>
        </authorList>
    </citation>
    <scope>NUCLEOTIDE SEQUENCE [LARGE SCALE GENOMIC DNA]</scope>
    <source>
        <strain evidence="5 6">DSM 16957</strain>
    </source>
</reference>
<dbReference type="InterPro" id="IPR028098">
    <property type="entry name" value="Glyco_trans_4-like_N"/>
</dbReference>
<feature type="domain" description="Glycosyltransferase subfamily 4-like N-terminal" evidence="4">
    <location>
        <begin position="13"/>
        <end position="146"/>
    </location>
</feature>